<protein>
    <submittedName>
        <fullName evidence="1">Acyl-CoA dehydrogenase domain protein</fullName>
    </submittedName>
</protein>
<evidence type="ECO:0000313" key="2">
    <source>
        <dbReference type="Proteomes" id="UP000020681"/>
    </source>
</evidence>
<dbReference type="EMBL" id="JAOL01000109">
    <property type="protein sequence ID" value="EUA90117.1"/>
    <property type="molecule type" value="Genomic_DNA"/>
</dbReference>
<dbReference type="Proteomes" id="UP000020681">
    <property type="component" value="Unassembled WGS sequence"/>
</dbReference>
<accession>A0ABP3AJ51</accession>
<keyword evidence="2" id="KW-1185">Reference proteome</keyword>
<evidence type="ECO:0000313" key="1">
    <source>
        <dbReference type="EMBL" id="EUA90117.1"/>
    </source>
</evidence>
<sequence length="110" mass="11837">MPTLCFRGRVRTGRSRLGGAALAEALQTGAALLASEQLGLRSGALTPRWLTRSSATVRPCHRFLSSDQTRLADLWLEVGSARAAARYGADTCARGDEDAAIARRSPRLLR</sequence>
<gene>
    <name evidence="1" type="ORF">I551_3410</name>
</gene>
<reference evidence="1 2" key="1">
    <citation type="submission" date="2014-01" db="EMBL/GenBank/DDBJ databases">
        <authorList>
            <person name="Dobos K."/>
            <person name="Lenaerts A."/>
            <person name="Ordway D."/>
            <person name="DeGroote M.A."/>
            <person name="Parker T."/>
            <person name="Sizemore C."/>
            <person name="Tallon L.J."/>
            <person name="Sadzewicz L.K."/>
            <person name="Sengamalay N."/>
            <person name="Fraser C.M."/>
            <person name="Hine E."/>
            <person name="Shefchek K.A."/>
            <person name="Das S.P."/>
            <person name="Tettelin H."/>
        </authorList>
    </citation>
    <scope>NUCLEOTIDE SEQUENCE [LARGE SCALE GENOMIC DNA]</scope>
    <source>
        <strain evidence="1 2">Harvey</strain>
    </source>
</reference>
<comment type="caution">
    <text evidence="1">The sequence shown here is derived from an EMBL/GenBank/DDBJ whole genome shotgun (WGS) entry which is preliminary data.</text>
</comment>
<proteinExistence type="predicted"/>
<organism evidence="1 2">
    <name type="scientific">Mycobacterium ulcerans str. Harvey</name>
    <dbReference type="NCBI Taxonomy" id="1299332"/>
    <lineage>
        <taxon>Bacteria</taxon>
        <taxon>Bacillati</taxon>
        <taxon>Actinomycetota</taxon>
        <taxon>Actinomycetes</taxon>
        <taxon>Mycobacteriales</taxon>
        <taxon>Mycobacteriaceae</taxon>
        <taxon>Mycobacterium</taxon>
        <taxon>Mycobacterium ulcerans group</taxon>
    </lineage>
</organism>
<name>A0ABP3AJ51_MYCUL</name>